<comment type="caution">
    <text evidence="1">The sequence shown here is derived from an EMBL/GenBank/DDBJ whole genome shotgun (WGS) entry which is preliminary data.</text>
</comment>
<sequence length="41" mass="5067">MINTYKYYMRAKIENICFFLSYTNFPICLYPLDIDFVNKPY</sequence>
<dbReference type="STRING" id="1588748.HMPREF3182_01300"/>
<protein>
    <submittedName>
        <fullName evidence="1">Uncharacterized protein</fullName>
    </submittedName>
</protein>
<name>A0A134CEA0_9FIRM</name>
<reference evidence="2" key="1">
    <citation type="submission" date="2016-01" db="EMBL/GenBank/DDBJ databases">
        <authorList>
            <person name="Mitreva M."/>
            <person name="Pepin K.H."/>
            <person name="Mihindukulasuriya K.A."/>
            <person name="Fulton R."/>
            <person name="Fronick C."/>
            <person name="O'Laughlin M."/>
            <person name="Miner T."/>
            <person name="Herter B."/>
            <person name="Rosa B.A."/>
            <person name="Cordes M."/>
            <person name="Tomlinson C."/>
            <person name="Wollam A."/>
            <person name="Palsikar V.B."/>
            <person name="Mardis E.R."/>
            <person name="Wilson R.K."/>
        </authorList>
    </citation>
    <scope>NUCLEOTIDE SEQUENCE [LARGE SCALE GENOMIC DNA]</scope>
    <source>
        <strain evidence="2">KA00182</strain>
    </source>
</reference>
<evidence type="ECO:0000313" key="2">
    <source>
        <dbReference type="Proteomes" id="UP000070160"/>
    </source>
</evidence>
<dbReference type="AlphaFoldDB" id="A0A134CEA0"/>
<keyword evidence="2" id="KW-1185">Reference proteome</keyword>
<accession>A0A134CEA0</accession>
<evidence type="ECO:0000313" key="1">
    <source>
        <dbReference type="EMBL" id="KXB90545.1"/>
    </source>
</evidence>
<proteinExistence type="predicted"/>
<gene>
    <name evidence="1" type="ORF">HMPREF3182_01300</name>
</gene>
<dbReference type="Proteomes" id="UP000070160">
    <property type="component" value="Unassembled WGS sequence"/>
</dbReference>
<dbReference type="EMBL" id="LSDT01000046">
    <property type="protein sequence ID" value="KXB90545.1"/>
    <property type="molecule type" value="Genomic_DNA"/>
</dbReference>
<organism evidence="1 2">
    <name type="scientific">Megasphaera hutchinsoni</name>
    <dbReference type="NCBI Taxonomy" id="1588748"/>
    <lineage>
        <taxon>Bacteria</taxon>
        <taxon>Bacillati</taxon>
        <taxon>Bacillota</taxon>
        <taxon>Negativicutes</taxon>
        <taxon>Veillonellales</taxon>
        <taxon>Veillonellaceae</taxon>
        <taxon>Megasphaera</taxon>
    </lineage>
</organism>